<feature type="chain" id="PRO_5004886590" description="Apple domain-containing protein" evidence="2">
    <location>
        <begin position="20"/>
        <end position="165"/>
    </location>
</feature>
<dbReference type="HOGENOM" id="CLU_102609_0_0_1"/>
<sequence length="165" mass="17134">MRTIFTAAATAAFCSLASTLPTSNLTPRAGGPAIVPIPSTCTVTPLAPPSSSSSSNNNNNNNQSFLPAPGTADASLYSAYYPSFSSNKTQMAQQCLQQCYGYGDHIECKTAFWAENVVVPPGYYGTEGGYLATACLMFDRVLSEGDFVGAPQGQGTGAFAATVEC</sequence>
<dbReference type="RefSeq" id="XP_007689474.1">
    <property type="nucleotide sequence ID" value="XM_007691284.1"/>
</dbReference>
<keyword evidence="4" id="KW-1185">Reference proteome</keyword>
<dbReference type="Proteomes" id="UP000054032">
    <property type="component" value="Unassembled WGS sequence"/>
</dbReference>
<feature type="compositionally biased region" description="Low complexity" evidence="1">
    <location>
        <begin position="50"/>
        <end position="64"/>
    </location>
</feature>
<evidence type="ECO:0000256" key="2">
    <source>
        <dbReference type="SAM" id="SignalP"/>
    </source>
</evidence>
<gene>
    <name evidence="3" type="ORF">COCMIDRAFT_27603</name>
</gene>
<feature type="signal peptide" evidence="2">
    <location>
        <begin position="1"/>
        <end position="19"/>
    </location>
</feature>
<name>W6Z8W6_COCMI</name>
<keyword evidence="2" id="KW-0732">Signal</keyword>
<protein>
    <recommendedName>
        <fullName evidence="5">Apple domain-containing protein</fullName>
    </recommendedName>
</protein>
<evidence type="ECO:0008006" key="5">
    <source>
        <dbReference type="Google" id="ProtNLM"/>
    </source>
</evidence>
<dbReference type="eggNOG" id="ENOG502T1R1">
    <property type="taxonomic scope" value="Eukaryota"/>
</dbReference>
<dbReference type="OrthoDB" id="3938895at2759"/>
<dbReference type="KEGG" id="bor:COCMIDRAFT_27603"/>
<accession>W6Z8W6</accession>
<dbReference type="EMBL" id="KI964014">
    <property type="protein sequence ID" value="EUC43994.1"/>
    <property type="molecule type" value="Genomic_DNA"/>
</dbReference>
<dbReference type="STRING" id="930090.W6Z8W6"/>
<dbReference type="GeneID" id="19121147"/>
<evidence type="ECO:0000313" key="3">
    <source>
        <dbReference type="EMBL" id="EUC43994.1"/>
    </source>
</evidence>
<evidence type="ECO:0000313" key="4">
    <source>
        <dbReference type="Proteomes" id="UP000054032"/>
    </source>
</evidence>
<organism evidence="3 4">
    <name type="scientific">Bipolaris oryzae ATCC 44560</name>
    <dbReference type="NCBI Taxonomy" id="930090"/>
    <lineage>
        <taxon>Eukaryota</taxon>
        <taxon>Fungi</taxon>
        <taxon>Dikarya</taxon>
        <taxon>Ascomycota</taxon>
        <taxon>Pezizomycotina</taxon>
        <taxon>Dothideomycetes</taxon>
        <taxon>Pleosporomycetidae</taxon>
        <taxon>Pleosporales</taxon>
        <taxon>Pleosporineae</taxon>
        <taxon>Pleosporaceae</taxon>
        <taxon>Bipolaris</taxon>
    </lineage>
</organism>
<dbReference type="AlphaFoldDB" id="W6Z8W6"/>
<feature type="region of interest" description="Disordered" evidence="1">
    <location>
        <begin position="45"/>
        <end position="65"/>
    </location>
</feature>
<evidence type="ECO:0000256" key="1">
    <source>
        <dbReference type="SAM" id="MobiDB-lite"/>
    </source>
</evidence>
<proteinExistence type="predicted"/>
<reference evidence="3 4" key="1">
    <citation type="journal article" date="2013" name="PLoS Genet.">
        <title>Comparative genome structure, secondary metabolite, and effector coding capacity across Cochliobolus pathogens.</title>
        <authorList>
            <person name="Condon B.J."/>
            <person name="Leng Y."/>
            <person name="Wu D."/>
            <person name="Bushley K.E."/>
            <person name="Ohm R.A."/>
            <person name="Otillar R."/>
            <person name="Martin J."/>
            <person name="Schackwitz W."/>
            <person name="Grimwood J."/>
            <person name="MohdZainudin N."/>
            <person name="Xue C."/>
            <person name="Wang R."/>
            <person name="Manning V.A."/>
            <person name="Dhillon B."/>
            <person name="Tu Z.J."/>
            <person name="Steffenson B.J."/>
            <person name="Salamov A."/>
            <person name="Sun H."/>
            <person name="Lowry S."/>
            <person name="LaButti K."/>
            <person name="Han J."/>
            <person name="Copeland A."/>
            <person name="Lindquist E."/>
            <person name="Barry K."/>
            <person name="Schmutz J."/>
            <person name="Baker S.E."/>
            <person name="Ciuffetti L.M."/>
            <person name="Grigoriev I.V."/>
            <person name="Zhong S."/>
            <person name="Turgeon B.G."/>
        </authorList>
    </citation>
    <scope>NUCLEOTIDE SEQUENCE [LARGE SCALE GENOMIC DNA]</scope>
    <source>
        <strain evidence="3 4">ATCC 44560</strain>
    </source>
</reference>